<comment type="caution">
    <text evidence="3">The sequence shown here is derived from an EMBL/GenBank/DDBJ whole genome shotgun (WGS) entry which is preliminary data.</text>
</comment>
<accession>A0ABV2K3X6</accession>
<organism evidence="3 4">
    <name type="scientific">Dyella japonica</name>
    <dbReference type="NCBI Taxonomy" id="231455"/>
    <lineage>
        <taxon>Bacteria</taxon>
        <taxon>Pseudomonadati</taxon>
        <taxon>Pseudomonadota</taxon>
        <taxon>Gammaproteobacteria</taxon>
        <taxon>Lysobacterales</taxon>
        <taxon>Rhodanobacteraceae</taxon>
        <taxon>Dyella</taxon>
    </lineage>
</organism>
<dbReference type="Proteomes" id="UP001549184">
    <property type="component" value="Unassembled WGS sequence"/>
</dbReference>
<keyword evidence="4" id="KW-1185">Reference proteome</keyword>
<protein>
    <submittedName>
        <fullName evidence="3">Uncharacterized protein</fullName>
    </submittedName>
</protein>
<feature type="transmembrane region" description="Helical" evidence="2">
    <location>
        <begin position="20"/>
        <end position="40"/>
    </location>
</feature>
<keyword evidence="2" id="KW-0812">Transmembrane</keyword>
<feature type="compositionally biased region" description="Polar residues" evidence="1">
    <location>
        <begin position="196"/>
        <end position="218"/>
    </location>
</feature>
<feature type="transmembrane region" description="Helical" evidence="2">
    <location>
        <begin position="148"/>
        <end position="168"/>
    </location>
</feature>
<dbReference type="RefSeq" id="WP_354016107.1">
    <property type="nucleotide sequence ID" value="NZ_JBEPMU010000009.1"/>
</dbReference>
<evidence type="ECO:0000256" key="2">
    <source>
        <dbReference type="SAM" id="Phobius"/>
    </source>
</evidence>
<keyword evidence="2" id="KW-0472">Membrane</keyword>
<reference evidence="3 4" key="1">
    <citation type="submission" date="2024-06" db="EMBL/GenBank/DDBJ databases">
        <title>Sorghum-associated microbial communities from plants grown in Nebraska, USA.</title>
        <authorList>
            <person name="Schachtman D."/>
        </authorList>
    </citation>
    <scope>NUCLEOTIDE SEQUENCE [LARGE SCALE GENOMIC DNA]</scope>
    <source>
        <strain evidence="3 4">1073</strain>
    </source>
</reference>
<evidence type="ECO:0000313" key="3">
    <source>
        <dbReference type="EMBL" id="MET3654768.1"/>
    </source>
</evidence>
<gene>
    <name evidence="3" type="ORF">ABIC75_004516</name>
</gene>
<evidence type="ECO:0000256" key="1">
    <source>
        <dbReference type="SAM" id="MobiDB-lite"/>
    </source>
</evidence>
<dbReference type="EMBL" id="JBEPMU010000009">
    <property type="protein sequence ID" value="MET3654768.1"/>
    <property type="molecule type" value="Genomic_DNA"/>
</dbReference>
<sequence length="228" mass="24250">MNALSVPSEQPDLSWQLKLLPFITRSIAVMGFLFFVSSFLQLHLMYLELKVDPIVGPSMIAASEKASSTASADALHWDGLLALEHETLIDRTKSLNAVILRQASLLHLGFLTGMVLCLVGAIFVLGQLRTPESTLSGEGHGIKLALNTSSPGIVLAALGCGLMCLTLFHRYQFNLPDKTVYLPPAQFSILSPPGATTLSPGSTSRVPAVPATTSTSGTPRIPATDDIP</sequence>
<feature type="transmembrane region" description="Helical" evidence="2">
    <location>
        <begin position="105"/>
        <end position="128"/>
    </location>
</feature>
<evidence type="ECO:0000313" key="4">
    <source>
        <dbReference type="Proteomes" id="UP001549184"/>
    </source>
</evidence>
<feature type="region of interest" description="Disordered" evidence="1">
    <location>
        <begin position="196"/>
        <end position="228"/>
    </location>
</feature>
<proteinExistence type="predicted"/>
<name>A0ABV2K3X6_9GAMM</name>
<keyword evidence="2" id="KW-1133">Transmembrane helix</keyword>